<dbReference type="CDD" id="cd19166">
    <property type="entry name" value="HemeO-bac"/>
    <property type="match status" value="1"/>
</dbReference>
<organism evidence="1 2">
    <name type="scientific">Pelistega suis</name>
    <dbReference type="NCBI Taxonomy" id="1631957"/>
    <lineage>
        <taxon>Bacteria</taxon>
        <taxon>Pseudomonadati</taxon>
        <taxon>Pseudomonadota</taxon>
        <taxon>Betaproteobacteria</taxon>
        <taxon>Burkholderiales</taxon>
        <taxon>Alcaligenaceae</taxon>
        <taxon>Pelistega</taxon>
    </lineage>
</organism>
<evidence type="ECO:0000313" key="2">
    <source>
        <dbReference type="Proteomes" id="UP000537862"/>
    </source>
</evidence>
<dbReference type="GO" id="GO:0006788">
    <property type="term" value="P:heme oxidation"/>
    <property type="evidence" value="ECO:0007669"/>
    <property type="project" value="InterPro"/>
</dbReference>
<dbReference type="EMBL" id="JABGBN010000001">
    <property type="protein sequence ID" value="NOL50907.1"/>
    <property type="molecule type" value="Genomic_DNA"/>
</dbReference>
<dbReference type="AlphaFoldDB" id="A0A849P7F4"/>
<gene>
    <name evidence="1" type="ORF">HKX39_01770</name>
</gene>
<dbReference type="InterPro" id="IPR016053">
    <property type="entry name" value="Haem_Oase-like"/>
</dbReference>
<dbReference type="RefSeq" id="WP_171679588.1">
    <property type="nucleotide sequence ID" value="NZ_JABGBN010000001.1"/>
</dbReference>
<accession>A0A849P7F4</accession>
<dbReference type="Gene3D" id="1.20.910.10">
    <property type="entry name" value="Heme oxygenase-like"/>
    <property type="match status" value="1"/>
</dbReference>
<sequence>MELPLSLYLKENCRTTHDSVDHLVMSVKPFDTIENYTRFLQLQAVFHQIVDAIYKDQLLNQGIEDLAELARYEEVLKDLKDLQANTKNITQTLPIPQGKEVLGWLYCAEGSNIGAAFLYKAAQHKLGLTAEYGARHLAPHAEGRAKHWKDFCDQFNQIDITVEDRAAALKGALDAFATYKALLREVFELSPATV</sequence>
<name>A0A849P7F4_9BURK</name>
<protein>
    <submittedName>
        <fullName evidence="1">Biliverdin-producing heme oxygenase</fullName>
    </submittedName>
</protein>
<dbReference type="InterPro" id="IPR016084">
    <property type="entry name" value="Haem_Oase-like_multi-hlx"/>
</dbReference>
<proteinExistence type="predicted"/>
<dbReference type="Proteomes" id="UP000537862">
    <property type="component" value="Unassembled WGS sequence"/>
</dbReference>
<dbReference type="SUPFAM" id="SSF48613">
    <property type="entry name" value="Heme oxygenase-like"/>
    <property type="match status" value="1"/>
</dbReference>
<keyword evidence="2" id="KW-1185">Reference proteome</keyword>
<dbReference type="GO" id="GO:0004392">
    <property type="term" value="F:heme oxygenase (decyclizing) activity"/>
    <property type="evidence" value="ECO:0007669"/>
    <property type="project" value="InterPro"/>
</dbReference>
<comment type="caution">
    <text evidence="1">The sequence shown here is derived from an EMBL/GenBank/DDBJ whole genome shotgun (WGS) entry which is preliminary data.</text>
</comment>
<dbReference type="Pfam" id="PF01126">
    <property type="entry name" value="Heme_oxygenase"/>
    <property type="match status" value="1"/>
</dbReference>
<reference evidence="1 2" key="1">
    <citation type="submission" date="2020-05" db="EMBL/GenBank/DDBJ databases">
        <authorList>
            <person name="Niu N."/>
        </authorList>
    </citation>
    <scope>NUCLEOTIDE SEQUENCE [LARGE SCALE GENOMIC DNA]</scope>
    <source>
        <strain evidence="1 2">3340-03</strain>
    </source>
</reference>
<evidence type="ECO:0000313" key="1">
    <source>
        <dbReference type="EMBL" id="NOL50907.1"/>
    </source>
</evidence>